<accession>A0ABQ5FSL0</accession>
<gene>
    <name evidence="2" type="ORF">Tco_1017338</name>
</gene>
<proteinExistence type="predicted"/>
<feature type="compositionally biased region" description="Low complexity" evidence="1">
    <location>
        <begin position="536"/>
        <end position="546"/>
    </location>
</feature>
<dbReference type="EMBL" id="BQNB010017666">
    <property type="protein sequence ID" value="GJT65858.1"/>
    <property type="molecule type" value="Genomic_DNA"/>
</dbReference>
<keyword evidence="3" id="KW-1185">Reference proteome</keyword>
<comment type="caution">
    <text evidence="2">The sequence shown here is derived from an EMBL/GenBank/DDBJ whole genome shotgun (WGS) entry which is preliminary data.</text>
</comment>
<evidence type="ECO:0000313" key="2">
    <source>
        <dbReference type="EMBL" id="GJT65858.1"/>
    </source>
</evidence>
<dbReference type="Proteomes" id="UP001151760">
    <property type="component" value="Unassembled WGS sequence"/>
</dbReference>
<feature type="region of interest" description="Disordered" evidence="1">
    <location>
        <begin position="655"/>
        <end position="694"/>
    </location>
</feature>
<sequence>MIVYFDGYASEQRDFALRVNRLIGEMNEACGDRIAFVWELRSVAGETVPAKTHVFLEEMMDKEGSTEWQLRDLEKEAKERVREIEFFVGKLMHDVRVDGDKGAIVKAYGFFWVMYPGERVWSTVLEKMAEFMKETQGKDIPNLMKLQILGREFELRAREKDLFIEKLNGVLRCSWLLKVRGACSFMLCDLDFEPLSLSLSSLPSCDLVSLTNMLILLHYLESFKSEFAELSCVLKEQLLEPTLNLTVHCYGLEFRVLNGYDQKSFDEERGLNCVIMAASTIAISFDSSDESVGSHRPHAKENSTIAPVISPAAPVVETTLVASPTGLCGLVPYSDSDSDSPDEMSSPEHISPLPAISPFLCIDSSKAPDSSDGPPSQDPYVMTVAHWRSKIASRPSSSYEFPFAFVTAPPGIPRRSAILIRPGEAIPCGRPYRTHLNGPRKLLTARKRVGPLPGRRLVWRRASPRSSDHRPSSSSSSSDSSPVHSSGLDALDQAHSGSSTRDVPPRLESSSRDSSERPLHSSSHSAGPSRKRCRSPVDSVPSSTPVMGSLAPSHADLLPPRKRFRDSYSSEASIEEDTEIDSIETEVDMELGIGDGDDVRDHVENYTKGLEERLVEPSFGRILLISSGTRDALLEIINQRVDAALEARRVNRDLELGNRNGNGGGDGNGNGNGNGNNGGDNGDGNENHNVNGRGDRSVARECTYQDFMKCQPLSFKGIEGVVGLIRWSEKMETVFHISNCPERYQVKYATCTLLDSALTWWTSHKRTIRTDAAYSLSWKELLKLMTEVYNPRNEIQKMETEL</sequence>
<organism evidence="2 3">
    <name type="scientific">Tanacetum coccineum</name>
    <dbReference type="NCBI Taxonomy" id="301880"/>
    <lineage>
        <taxon>Eukaryota</taxon>
        <taxon>Viridiplantae</taxon>
        <taxon>Streptophyta</taxon>
        <taxon>Embryophyta</taxon>
        <taxon>Tracheophyta</taxon>
        <taxon>Spermatophyta</taxon>
        <taxon>Magnoliopsida</taxon>
        <taxon>eudicotyledons</taxon>
        <taxon>Gunneridae</taxon>
        <taxon>Pentapetalae</taxon>
        <taxon>asterids</taxon>
        <taxon>campanulids</taxon>
        <taxon>Asterales</taxon>
        <taxon>Asteraceae</taxon>
        <taxon>Asteroideae</taxon>
        <taxon>Anthemideae</taxon>
        <taxon>Anthemidinae</taxon>
        <taxon>Tanacetum</taxon>
    </lineage>
</organism>
<evidence type="ECO:0000256" key="1">
    <source>
        <dbReference type="SAM" id="MobiDB-lite"/>
    </source>
</evidence>
<feature type="region of interest" description="Disordered" evidence="1">
    <location>
        <begin position="332"/>
        <end position="354"/>
    </location>
</feature>
<evidence type="ECO:0008006" key="4">
    <source>
        <dbReference type="Google" id="ProtNLM"/>
    </source>
</evidence>
<feature type="compositionally biased region" description="Basic and acidic residues" evidence="1">
    <location>
        <begin position="503"/>
        <end position="519"/>
    </location>
</feature>
<feature type="compositionally biased region" description="Gly residues" evidence="1">
    <location>
        <begin position="660"/>
        <end position="682"/>
    </location>
</feature>
<protein>
    <recommendedName>
        <fullName evidence="4">Retrotransposon gag domain-containing protein</fullName>
    </recommendedName>
</protein>
<name>A0ABQ5FSL0_9ASTR</name>
<feature type="region of interest" description="Disordered" evidence="1">
    <location>
        <begin position="454"/>
        <end position="561"/>
    </location>
</feature>
<reference evidence="2" key="1">
    <citation type="journal article" date="2022" name="Int. J. Mol. Sci.">
        <title>Draft Genome of Tanacetum Coccineum: Genomic Comparison of Closely Related Tanacetum-Family Plants.</title>
        <authorList>
            <person name="Yamashiro T."/>
            <person name="Shiraishi A."/>
            <person name="Nakayama K."/>
            <person name="Satake H."/>
        </authorList>
    </citation>
    <scope>NUCLEOTIDE SEQUENCE</scope>
</reference>
<feature type="compositionally biased region" description="Low complexity" evidence="1">
    <location>
        <begin position="472"/>
        <end position="486"/>
    </location>
</feature>
<reference evidence="2" key="2">
    <citation type="submission" date="2022-01" db="EMBL/GenBank/DDBJ databases">
        <authorList>
            <person name="Yamashiro T."/>
            <person name="Shiraishi A."/>
            <person name="Satake H."/>
            <person name="Nakayama K."/>
        </authorList>
    </citation>
    <scope>NUCLEOTIDE SEQUENCE</scope>
</reference>
<evidence type="ECO:0000313" key="3">
    <source>
        <dbReference type="Proteomes" id="UP001151760"/>
    </source>
</evidence>